<feature type="compositionally biased region" description="Polar residues" evidence="5">
    <location>
        <begin position="447"/>
        <end position="456"/>
    </location>
</feature>
<reference evidence="6" key="2">
    <citation type="submission" date="2015-06" db="UniProtKB">
        <authorList>
            <consortium name="EnsemblMetazoa"/>
        </authorList>
    </citation>
    <scope>IDENTIFICATION</scope>
</reference>
<dbReference type="AlphaFoldDB" id="T1GCX4"/>
<feature type="compositionally biased region" description="Basic and acidic residues" evidence="5">
    <location>
        <begin position="289"/>
        <end position="307"/>
    </location>
</feature>
<dbReference type="GO" id="GO:0005737">
    <property type="term" value="C:cytoplasm"/>
    <property type="evidence" value="ECO:0007669"/>
    <property type="project" value="TreeGrafter"/>
</dbReference>
<accession>T1GCX4</accession>
<evidence type="ECO:0000256" key="3">
    <source>
        <dbReference type="ARBA" id="ARBA00022777"/>
    </source>
</evidence>
<dbReference type="GO" id="GO:0046854">
    <property type="term" value="P:phosphatidylinositol phosphate biosynthetic process"/>
    <property type="evidence" value="ECO:0007669"/>
    <property type="project" value="TreeGrafter"/>
</dbReference>
<feature type="compositionally biased region" description="Polar residues" evidence="5">
    <location>
        <begin position="398"/>
        <end position="422"/>
    </location>
</feature>
<dbReference type="STRING" id="36166.T1GCX4"/>
<dbReference type="GO" id="GO:0005634">
    <property type="term" value="C:nucleus"/>
    <property type="evidence" value="ECO:0007669"/>
    <property type="project" value="TreeGrafter"/>
</dbReference>
<name>T1GCX4_MEGSC</name>
<feature type="region of interest" description="Disordered" evidence="5">
    <location>
        <begin position="1"/>
        <end position="40"/>
    </location>
</feature>
<evidence type="ECO:0000256" key="2">
    <source>
        <dbReference type="ARBA" id="ARBA00022679"/>
    </source>
</evidence>
<reference evidence="7" key="1">
    <citation type="submission" date="2013-02" db="EMBL/GenBank/DDBJ databases">
        <authorList>
            <person name="Hughes D."/>
        </authorList>
    </citation>
    <scope>NUCLEOTIDE SEQUENCE</scope>
    <source>
        <strain>Durham</strain>
        <strain evidence="7">NC isolate 2 -- Noor lab</strain>
    </source>
</reference>
<keyword evidence="2 4" id="KW-0808">Transferase</keyword>
<feature type="compositionally biased region" description="Polar residues" evidence="5">
    <location>
        <begin position="360"/>
        <end position="369"/>
    </location>
</feature>
<dbReference type="Proteomes" id="UP000015102">
    <property type="component" value="Unassembled WGS sequence"/>
</dbReference>
<evidence type="ECO:0000256" key="5">
    <source>
        <dbReference type="SAM" id="MobiDB-lite"/>
    </source>
</evidence>
<keyword evidence="7" id="KW-1185">Reference proteome</keyword>
<dbReference type="EC" id="2.7.-.-" evidence="4"/>
<evidence type="ECO:0000313" key="6">
    <source>
        <dbReference type="EnsemblMetazoa" id="MESCA001147-PA"/>
    </source>
</evidence>
<dbReference type="Pfam" id="PF03770">
    <property type="entry name" value="IPK"/>
    <property type="match status" value="1"/>
</dbReference>
<evidence type="ECO:0000256" key="1">
    <source>
        <dbReference type="ARBA" id="ARBA00007374"/>
    </source>
</evidence>
<evidence type="ECO:0000313" key="7">
    <source>
        <dbReference type="Proteomes" id="UP000015102"/>
    </source>
</evidence>
<sequence>MQATTMGGAKLEKRYSPSFRDEHTRITTSKNSSTKRKRDDVLRMKVHRNGNAADVIKSISQIDNSNKQYFLMLENITSHFRNPCILDLKMGTRQHGDDASAEKRTKQMAKCAASTSASLGVRLCGMQAYKVDMDHYSKRDKYWGRELNENGFKQALHDFFYNGYKLRTKIIKKIIQRLLQLRRVIEKQSSYRFYSCSLLIVYEGFEDAQEIETPHSHPMDVCFQGISSDANDCCQQFYHNNVVVPNTHHSDDDVELDNDECIEENSNPQHCFYDADASNDSTELNLSSSHDDSDHNHHHLVGQEDIAKNSNCPNHYQLTTERRRISKSTPNQKKQPFVPISEETVFLDPTIEESVAPLPSISTSSPQSGDSWMNYSNSNSSDDFSGISEHIKAAVTSGRCTGNNSSDEGSNDFHNTIINQSGGLMKRLRSREEDDEDEEGDQLIFTPDNSPPSQIKGSVKRSRTHTNKFNRHHNNDDNILLADDEDDDNRLKNTTSNFQFVTSSTPNAIPGSSPCAPDLPDSPAGGLNCETPRKHNFSNNKCSSKLSHLSKSLDYTSSTQDSAICCREPGTPISISPKNALVDIRLIDFAHTTFVPRSTSITSNITQTTPASE</sequence>
<feature type="region of interest" description="Disordered" evidence="5">
    <location>
        <begin position="397"/>
        <end position="483"/>
    </location>
</feature>
<dbReference type="HOGENOM" id="CLU_014862_2_0_1"/>
<protein>
    <recommendedName>
        <fullName evidence="4">Kinase</fullName>
        <ecNumber evidence="4">2.7.-.-</ecNumber>
    </recommendedName>
</protein>
<keyword evidence="3 4" id="KW-0418">Kinase</keyword>
<feature type="compositionally biased region" description="Basic residues" evidence="5">
    <location>
        <begin position="458"/>
        <end position="472"/>
    </location>
</feature>
<feature type="region of interest" description="Disordered" evidence="5">
    <location>
        <begin position="282"/>
        <end position="313"/>
    </location>
</feature>
<dbReference type="EnsemblMetazoa" id="MESCA001147-RA">
    <property type="protein sequence ID" value="MESCA001147-PA"/>
    <property type="gene ID" value="MESCA001147"/>
</dbReference>
<feature type="region of interest" description="Disordered" evidence="5">
    <location>
        <begin position="357"/>
        <end position="377"/>
    </location>
</feature>
<dbReference type="PANTHER" id="PTHR12400">
    <property type="entry name" value="INOSITOL POLYPHOSPHATE KINASE"/>
    <property type="match status" value="1"/>
</dbReference>
<evidence type="ECO:0000256" key="4">
    <source>
        <dbReference type="RuleBase" id="RU363090"/>
    </source>
</evidence>
<dbReference type="GO" id="GO:0000828">
    <property type="term" value="F:inositol hexakisphosphate kinase activity"/>
    <property type="evidence" value="ECO:0007669"/>
    <property type="project" value="TreeGrafter"/>
</dbReference>
<dbReference type="InterPro" id="IPR038286">
    <property type="entry name" value="IPK_sf"/>
</dbReference>
<dbReference type="GO" id="GO:0032958">
    <property type="term" value="P:inositol phosphate biosynthetic process"/>
    <property type="evidence" value="ECO:0007669"/>
    <property type="project" value="InterPro"/>
</dbReference>
<organism evidence="6 7">
    <name type="scientific">Megaselia scalaris</name>
    <name type="common">Humpbacked fly</name>
    <name type="synonym">Phora scalaris</name>
    <dbReference type="NCBI Taxonomy" id="36166"/>
    <lineage>
        <taxon>Eukaryota</taxon>
        <taxon>Metazoa</taxon>
        <taxon>Ecdysozoa</taxon>
        <taxon>Arthropoda</taxon>
        <taxon>Hexapoda</taxon>
        <taxon>Insecta</taxon>
        <taxon>Pterygota</taxon>
        <taxon>Neoptera</taxon>
        <taxon>Endopterygota</taxon>
        <taxon>Diptera</taxon>
        <taxon>Brachycera</taxon>
        <taxon>Muscomorpha</taxon>
        <taxon>Platypezoidea</taxon>
        <taxon>Phoridae</taxon>
        <taxon>Megaseliini</taxon>
        <taxon>Megaselia</taxon>
    </lineage>
</organism>
<dbReference type="SUPFAM" id="SSF56104">
    <property type="entry name" value="SAICAR synthase-like"/>
    <property type="match status" value="1"/>
</dbReference>
<comment type="similarity">
    <text evidence="1 4">Belongs to the inositol phosphokinase (IPK) family.</text>
</comment>
<dbReference type="Gene3D" id="3.30.470.160">
    <property type="entry name" value="Inositol polyphosphate kinase"/>
    <property type="match status" value="1"/>
</dbReference>
<dbReference type="EMBL" id="CAQQ02046173">
    <property type="status" value="NOT_ANNOTATED_CDS"/>
    <property type="molecule type" value="Genomic_DNA"/>
</dbReference>
<proteinExistence type="inferred from homology"/>
<dbReference type="PANTHER" id="PTHR12400:SF21">
    <property type="entry name" value="KINASE"/>
    <property type="match status" value="1"/>
</dbReference>
<dbReference type="InterPro" id="IPR005522">
    <property type="entry name" value="IPK"/>
</dbReference>
<feature type="compositionally biased region" description="Basic and acidic residues" evidence="5">
    <location>
        <begin position="10"/>
        <end position="25"/>
    </location>
</feature>